<dbReference type="SUPFAM" id="SSF48498">
    <property type="entry name" value="Tetracyclin repressor-like, C-terminal domain"/>
    <property type="match status" value="1"/>
</dbReference>
<evidence type="ECO:0000256" key="4">
    <source>
        <dbReference type="PROSITE-ProRule" id="PRU00335"/>
    </source>
</evidence>
<dbReference type="InterPro" id="IPR001647">
    <property type="entry name" value="HTH_TetR"/>
</dbReference>
<keyword evidence="7" id="KW-1185">Reference proteome</keyword>
<gene>
    <name evidence="6" type="ORF">H7344_14980</name>
</gene>
<dbReference type="PANTHER" id="PTHR30055:SF243">
    <property type="entry name" value="HTH-TYPE TRANSCRIPTIONAL REGULATOR RV1816"/>
    <property type="match status" value="1"/>
</dbReference>
<dbReference type="PROSITE" id="PS50977">
    <property type="entry name" value="HTH_TETR_2"/>
    <property type="match status" value="1"/>
</dbReference>
<organism evidence="6 7">
    <name type="scientific">Nocardioides deserti</name>
    <dbReference type="NCBI Taxonomy" id="1588644"/>
    <lineage>
        <taxon>Bacteria</taxon>
        <taxon>Bacillati</taxon>
        <taxon>Actinomycetota</taxon>
        <taxon>Actinomycetes</taxon>
        <taxon>Propionibacteriales</taxon>
        <taxon>Nocardioidaceae</taxon>
        <taxon>Nocardioides</taxon>
    </lineage>
</organism>
<dbReference type="SUPFAM" id="SSF46689">
    <property type="entry name" value="Homeodomain-like"/>
    <property type="match status" value="1"/>
</dbReference>
<keyword evidence="1" id="KW-0805">Transcription regulation</keyword>
<evidence type="ECO:0000313" key="6">
    <source>
        <dbReference type="EMBL" id="MBC2961604.1"/>
    </source>
</evidence>
<proteinExistence type="predicted"/>
<dbReference type="InterPro" id="IPR025996">
    <property type="entry name" value="MT1864/Rv1816-like_C"/>
</dbReference>
<dbReference type="InterPro" id="IPR050109">
    <property type="entry name" value="HTH-type_TetR-like_transc_reg"/>
</dbReference>
<reference evidence="6 7" key="1">
    <citation type="submission" date="2020-08" db="EMBL/GenBank/DDBJ databases">
        <title>novel species in genus Nocardioides.</title>
        <authorList>
            <person name="Zhang G."/>
        </authorList>
    </citation>
    <scope>NUCLEOTIDE SEQUENCE [LARGE SCALE GENOMIC DNA]</scope>
    <source>
        <strain evidence="6 7">SC8A-24</strain>
    </source>
</reference>
<feature type="domain" description="HTH tetR-type" evidence="5">
    <location>
        <begin position="13"/>
        <end position="73"/>
    </location>
</feature>
<dbReference type="InterPro" id="IPR009057">
    <property type="entry name" value="Homeodomain-like_sf"/>
</dbReference>
<dbReference type="InterPro" id="IPR036271">
    <property type="entry name" value="Tet_transcr_reg_TetR-rel_C_sf"/>
</dbReference>
<keyword evidence="3" id="KW-0804">Transcription</keyword>
<dbReference type="Proteomes" id="UP000604001">
    <property type="component" value="Unassembled WGS sequence"/>
</dbReference>
<evidence type="ECO:0000313" key="7">
    <source>
        <dbReference type="Proteomes" id="UP000604001"/>
    </source>
</evidence>
<dbReference type="Pfam" id="PF13305">
    <property type="entry name" value="TetR_C_33"/>
    <property type="match status" value="1"/>
</dbReference>
<evidence type="ECO:0000256" key="1">
    <source>
        <dbReference type="ARBA" id="ARBA00023015"/>
    </source>
</evidence>
<protein>
    <submittedName>
        <fullName evidence="6">TetR/AcrR family transcriptional regulator</fullName>
    </submittedName>
</protein>
<name>A0ABR6UAY8_9ACTN</name>
<dbReference type="Pfam" id="PF00440">
    <property type="entry name" value="TetR_N"/>
    <property type="match status" value="1"/>
</dbReference>
<evidence type="ECO:0000259" key="5">
    <source>
        <dbReference type="PROSITE" id="PS50977"/>
    </source>
</evidence>
<evidence type="ECO:0000256" key="2">
    <source>
        <dbReference type="ARBA" id="ARBA00023125"/>
    </source>
</evidence>
<dbReference type="EMBL" id="JACMYC010000009">
    <property type="protein sequence ID" value="MBC2961604.1"/>
    <property type="molecule type" value="Genomic_DNA"/>
</dbReference>
<keyword evidence="2 4" id="KW-0238">DNA-binding</keyword>
<dbReference type="PANTHER" id="PTHR30055">
    <property type="entry name" value="HTH-TYPE TRANSCRIPTIONAL REGULATOR RUTR"/>
    <property type="match status" value="1"/>
</dbReference>
<evidence type="ECO:0000256" key="3">
    <source>
        <dbReference type="ARBA" id="ARBA00023163"/>
    </source>
</evidence>
<sequence length="224" mass="23586">MTGAPTPRAVARAETTARIKELALAQLAESGASSLSLRAVARALDLVSSAIYRYYASRDELITALIVDAYDDLAAAVEVAVEHPRRGARHRFVDGCAAMRTWARAEPHRWALIYGSAIPGYTAPADTVAPAARVVRALCTPVADDRGIGTGRDVGGRLGAQLDATGAALDLDVDRATMLTLIGAFGRLVGLLTLELNGHFVGGLEPADDLWAAIVEREADDLGL</sequence>
<accession>A0ABR6UAY8</accession>
<feature type="DNA-binding region" description="H-T-H motif" evidence="4">
    <location>
        <begin position="36"/>
        <end position="55"/>
    </location>
</feature>
<comment type="caution">
    <text evidence="6">The sequence shown here is derived from an EMBL/GenBank/DDBJ whole genome shotgun (WGS) entry which is preliminary data.</text>
</comment>
<dbReference type="RefSeq" id="WP_186346818.1">
    <property type="nucleotide sequence ID" value="NZ_BMMR01000004.1"/>
</dbReference>
<dbReference type="Gene3D" id="1.10.357.10">
    <property type="entry name" value="Tetracycline Repressor, domain 2"/>
    <property type="match status" value="1"/>
</dbReference>